<protein>
    <submittedName>
        <fullName evidence="5">DNA-protecting protein DprA</fullName>
    </submittedName>
</protein>
<dbReference type="Gene3D" id="1.10.10.10">
    <property type="entry name" value="Winged helix-like DNA-binding domain superfamily/Winged helix DNA-binding domain"/>
    <property type="match status" value="1"/>
</dbReference>
<dbReference type="Pfam" id="PF21102">
    <property type="entry name" value="DprA_N"/>
    <property type="match status" value="1"/>
</dbReference>
<feature type="domain" description="Smf/DprA SLOG" evidence="3">
    <location>
        <begin position="76"/>
        <end position="293"/>
    </location>
</feature>
<keyword evidence="6" id="KW-1185">Reference proteome</keyword>
<accession>A0A7W4JVF4</accession>
<dbReference type="GO" id="GO:0009294">
    <property type="term" value="P:DNA-mediated transformation"/>
    <property type="evidence" value="ECO:0007669"/>
    <property type="project" value="InterPro"/>
</dbReference>
<dbReference type="Pfam" id="PF02481">
    <property type="entry name" value="DNA_processg_A"/>
    <property type="match status" value="1"/>
</dbReference>
<evidence type="ECO:0000259" key="4">
    <source>
        <dbReference type="Pfam" id="PF17782"/>
    </source>
</evidence>
<feature type="domain" description="DprA winged helix" evidence="4">
    <location>
        <begin position="324"/>
        <end position="383"/>
    </location>
</feature>
<comment type="caution">
    <text evidence="5">The sequence shown here is derived from an EMBL/GenBank/DDBJ whole genome shotgun (WGS) entry which is preliminary data.</text>
</comment>
<sequence length="407" mass="41800">MNPRRPLAAHLRLARTEGVGPVGYRKLLLDYGDAETALAALPARARAAGRASRLRIPPPDEIEREIAGTAAIGGRILVLGDPDYPAMLADLHDAPPVLSVLGDAARLGGRAVAIVGARNASSGGARMAESLAATLAAHGVSIVSGLARGIDAAAHRGALHGGAPHGGNLGAGVTIAAIAGGLDRPYPPEHAELQNAIARHGVVVTETPLGIAPQQGHFPRRNRLIAGLSLGCVVIEAALRSGSLITADMAVNYGRTLFAVPGSPLDPRCRGSNDLLRRGAVLTENEQDVLAELPPAPVARPQAAGPSSPPAGRPAQEMKAGEAPLPRPPSGSGDMRDAILSLLSFTPTPVDDLVRRCQFSASAILTALSELELAGDVETLPGGSVVLPSAPTDTGRPWNEMRNPETE</sequence>
<dbReference type="AlphaFoldDB" id="A0A7W4JVF4"/>
<dbReference type="PANTHER" id="PTHR43022">
    <property type="entry name" value="PROTEIN SMF"/>
    <property type="match status" value="1"/>
</dbReference>
<dbReference type="InterPro" id="IPR057666">
    <property type="entry name" value="DrpA_SLOG"/>
</dbReference>
<reference evidence="5 6" key="1">
    <citation type="submission" date="2020-04" db="EMBL/GenBank/DDBJ databases">
        <title>Description of novel Gluconacetobacter.</title>
        <authorList>
            <person name="Sombolestani A."/>
        </authorList>
    </citation>
    <scope>NUCLEOTIDE SEQUENCE [LARGE SCALE GENOMIC DNA]</scope>
    <source>
        <strain evidence="5 6">LMG 21311</strain>
    </source>
</reference>
<comment type="similarity">
    <text evidence="1">Belongs to the DprA/Smf family.</text>
</comment>
<dbReference type="NCBIfam" id="TIGR00732">
    <property type="entry name" value="dprA"/>
    <property type="match status" value="1"/>
</dbReference>
<evidence type="ECO:0000256" key="2">
    <source>
        <dbReference type="SAM" id="MobiDB-lite"/>
    </source>
</evidence>
<proteinExistence type="inferred from homology"/>
<dbReference type="InterPro" id="IPR041614">
    <property type="entry name" value="DprA_WH"/>
</dbReference>
<evidence type="ECO:0000256" key="1">
    <source>
        <dbReference type="ARBA" id="ARBA00006525"/>
    </source>
</evidence>
<dbReference type="PANTHER" id="PTHR43022:SF1">
    <property type="entry name" value="PROTEIN SMF"/>
    <property type="match status" value="1"/>
</dbReference>
<feature type="region of interest" description="Disordered" evidence="2">
    <location>
        <begin position="293"/>
        <end position="334"/>
    </location>
</feature>
<evidence type="ECO:0000259" key="3">
    <source>
        <dbReference type="Pfam" id="PF02481"/>
    </source>
</evidence>
<dbReference type="SUPFAM" id="SSF102405">
    <property type="entry name" value="MCP/YpsA-like"/>
    <property type="match status" value="1"/>
</dbReference>
<dbReference type="InterPro" id="IPR036388">
    <property type="entry name" value="WH-like_DNA-bd_sf"/>
</dbReference>
<dbReference type="EMBL" id="JABEQF010000017">
    <property type="protein sequence ID" value="MBB2191525.1"/>
    <property type="molecule type" value="Genomic_DNA"/>
</dbReference>
<dbReference type="Proteomes" id="UP000555756">
    <property type="component" value="Unassembled WGS sequence"/>
</dbReference>
<gene>
    <name evidence="5" type="primary">dprA</name>
    <name evidence="5" type="ORF">HLH34_16435</name>
</gene>
<evidence type="ECO:0000313" key="6">
    <source>
        <dbReference type="Proteomes" id="UP000555756"/>
    </source>
</evidence>
<dbReference type="RefSeq" id="WP_183120649.1">
    <property type="nucleotide sequence ID" value="NZ_JABEQF010000017.1"/>
</dbReference>
<dbReference type="InterPro" id="IPR003488">
    <property type="entry name" value="DprA"/>
</dbReference>
<dbReference type="Gene3D" id="3.40.50.450">
    <property type="match status" value="1"/>
</dbReference>
<dbReference type="Pfam" id="PF17782">
    <property type="entry name" value="WHD_DprA"/>
    <property type="match status" value="1"/>
</dbReference>
<feature type="region of interest" description="Disordered" evidence="2">
    <location>
        <begin position="384"/>
        <end position="407"/>
    </location>
</feature>
<evidence type="ECO:0000313" key="5">
    <source>
        <dbReference type="EMBL" id="MBB2191525.1"/>
    </source>
</evidence>
<organism evidence="5 6">
    <name type="scientific">Gluconacetobacter azotocaptans</name>
    <dbReference type="NCBI Taxonomy" id="142834"/>
    <lineage>
        <taxon>Bacteria</taxon>
        <taxon>Pseudomonadati</taxon>
        <taxon>Pseudomonadota</taxon>
        <taxon>Alphaproteobacteria</taxon>
        <taxon>Acetobacterales</taxon>
        <taxon>Acetobacteraceae</taxon>
        <taxon>Gluconacetobacter</taxon>
    </lineage>
</organism>
<name>A0A7W4JVF4_9PROT</name>